<dbReference type="EMBL" id="CAFAAO010000002">
    <property type="protein sequence ID" value="CAB4795090.1"/>
    <property type="molecule type" value="Genomic_DNA"/>
</dbReference>
<keyword evidence="6" id="KW-0963">Cytoplasm</keyword>
<evidence type="ECO:0000256" key="10">
    <source>
        <dbReference type="ARBA" id="ARBA00022840"/>
    </source>
</evidence>
<evidence type="ECO:0000256" key="12">
    <source>
        <dbReference type="ARBA" id="ARBA00032931"/>
    </source>
</evidence>
<keyword evidence="9" id="KW-0658">Purine biosynthesis</keyword>
<dbReference type="NCBIfam" id="TIGR00878">
    <property type="entry name" value="purM"/>
    <property type="match status" value="1"/>
</dbReference>
<dbReference type="SUPFAM" id="SSF55326">
    <property type="entry name" value="PurM N-terminal domain-like"/>
    <property type="match status" value="1"/>
</dbReference>
<evidence type="ECO:0000256" key="1">
    <source>
        <dbReference type="ARBA" id="ARBA00004496"/>
    </source>
</evidence>
<dbReference type="GO" id="GO:0006189">
    <property type="term" value="P:'de novo' IMP biosynthetic process"/>
    <property type="evidence" value="ECO:0007669"/>
    <property type="project" value="UniProtKB-UniPathway"/>
</dbReference>
<dbReference type="InterPro" id="IPR010918">
    <property type="entry name" value="PurM-like_C_dom"/>
</dbReference>
<gene>
    <name evidence="19" type="ORF">UFOPK2648_00165</name>
    <name evidence="20" type="ORF">UFOPK2824_00691</name>
    <name evidence="21" type="ORF">UFOPK3037_00223</name>
    <name evidence="22" type="ORF">UFOPK3278_00890</name>
    <name evidence="17" type="ORF">UFOPK3406_00149</name>
    <name evidence="18" type="ORF">UFOPK3925_00784</name>
    <name evidence="23" type="ORF">UFOPK4097_00420</name>
    <name evidence="24" type="ORF">UFOPK4301_00616</name>
</gene>
<evidence type="ECO:0000259" key="16">
    <source>
        <dbReference type="Pfam" id="PF02769"/>
    </source>
</evidence>
<protein>
    <recommendedName>
        <fullName evidence="5">Phosphoribosylformylglycinamidine cyclo-ligase</fullName>
        <ecNumber evidence="4">6.3.3.1</ecNumber>
    </recommendedName>
    <alternativeName>
        <fullName evidence="12">AIR synthase</fullName>
    </alternativeName>
    <alternativeName>
        <fullName evidence="13">AIRS</fullName>
    </alternativeName>
    <alternativeName>
        <fullName evidence="11">Phosphoribosyl-aminoimidazole synthetase</fullName>
    </alternativeName>
</protein>
<dbReference type="EMBL" id="CAESAD010000004">
    <property type="protein sequence ID" value="CAB4338589.1"/>
    <property type="molecule type" value="Genomic_DNA"/>
</dbReference>
<dbReference type="EMBL" id="CAEZZD010000095">
    <property type="protein sequence ID" value="CAB4750832.1"/>
    <property type="molecule type" value="Genomic_DNA"/>
</dbReference>
<sequence>MSDKSKSQAVSSYAAAGVDTEAGERAVDLMRSAIAKSTRSEVVGDFGGFAGLFDISAFKTMTKPLLATSTDGVGTKIDVARRMDIHNTIGIDLVAMVVDDLVVCGAQPLFMTDYIAVGKVNPERVAAIVTGIANGCVIAGCALVGGETAEHPGLLGIDDYDIAGAGTGVVDEPDLLGPKRVVAGDVAIAIGSSGLHSNGYSLARHVAFNIAGLDVHDNVPEFGRTLGEELLEPTQIYAKDILNLIKAVPVHSISHITGGGIAANVARVMPSDLALDLDRSTWSPQAIFAWLQARGNIERAEAEKTFNMGIGMLALVPESAAQLAITSLQASGLSAWVCGAVRVRKNGEIGDATAKGGNGGAVRLVGNYQN</sequence>
<reference evidence="23" key="1">
    <citation type="submission" date="2020-05" db="EMBL/GenBank/DDBJ databases">
        <authorList>
            <person name="Chiriac C."/>
            <person name="Salcher M."/>
            <person name="Ghai R."/>
            <person name="Kavagutti S V."/>
        </authorList>
    </citation>
    <scope>NUCLEOTIDE SEQUENCE</scope>
</reference>
<accession>A0A6J7Q4X3</accession>
<dbReference type="UniPathway" id="UPA00074">
    <property type="reaction ID" value="UER00129"/>
</dbReference>
<dbReference type="AlphaFoldDB" id="A0A6J7Q4X3"/>
<dbReference type="Pfam" id="PF02769">
    <property type="entry name" value="AIRS_C"/>
    <property type="match status" value="1"/>
</dbReference>
<keyword evidence="10" id="KW-0067">ATP-binding</keyword>
<evidence type="ECO:0000313" key="22">
    <source>
        <dbReference type="EMBL" id="CAB4848815.1"/>
    </source>
</evidence>
<dbReference type="Pfam" id="PF00586">
    <property type="entry name" value="AIRS"/>
    <property type="match status" value="1"/>
</dbReference>
<feature type="domain" description="PurM-like N-terminal" evidence="15">
    <location>
        <begin position="64"/>
        <end position="170"/>
    </location>
</feature>
<dbReference type="CDD" id="cd02196">
    <property type="entry name" value="PurM"/>
    <property type="match status" value="1"/>
</dbReference>
<evidence type="ECO:0000313" key="24">
    <source>
        <dbReference type="EMBL" id="CAB5048108.1"/>
    </source>
</evidence>
<evidence type="ECO:0000256" key="11">
    <source>
        <dbReference type="ARBA" id="ARBA00031908"/>
    </source>
</evidence>
<dbReference type="EMBL" id="CAESAI010000002">
    <property type="protein sequence ID" value="CAB4330637.1"/>
    <property type="molecule type" value="Genomic_DNA"/>
</dbReference>
<dbReference type="InterPro" id="IPR036921">
    <property type="entry name" value="PurM-like_N_sf"/>
</dbReference>
<evidence type="ECO:0000256" key="13">
    <source>
        <dbReference type="ARBA" id="ARBA00033093"/>
    </source>
</evidence>
<dbReference type="HAMAP" id="MF_00741">
    <property type="entry name" value="AIRS"/>
    <property type="match status" value="1"/>
</dbReference>
<evidence type="ECO:0000256" key="9">
    <source>
        <dbReference type="ARBA" id="ARBA00022755"/>
    </source>
</evidence>
<dbReference type="GO" id="GO:0004641">
    <property type="term" value="F:phosphoribosylformylglycinamidine cyclo-ligase activity"/>
    <property type="evidence" value="ECO:0007669"/>
    <property type="project" value="UniProtKB-EC"/>
</dbReference>
<dbReference type="EMBL" id="CAFBIX010000034">
    <property type="protein sequence ID" value="CAB4848815.1"/>
    <property type="molecule type" value="Genomic_DNA"/>
</dbReference>
<dbReference type="GO" id="GO:0005524">
    <property type="term" value="F:ATP binding"/>
    <property type="evidence" value="ECO:0007669"/>
    <property type="project" value="UniProtKB-KW"/>
</dbReference>
<dbReference type="EC" id="6.3.3.1" evidence="4"/>
<proteinExistence type="inferred from homology"/>
<dbReference type="InterPro" id="IPR004733">
    <property type="entry name" value="PurM_cligase"/>
</dbReference>
<dbReference type="GO" id="GO:0004637">
    <property type="term" value="F:phosphoribosylamine-glycine ligase activity"/>
    <property type="evidence" value="ECO:0007669"/>
    <property type="project" value="TreeGrafter"/>
</dbReference>
<dbReference type="Gene3D" id="3.30.1330.10">
    <property type="entry name" value="PurM-like, N-terminal domain"/>
    <property type="match status" value="1"/>
</dbReference>
<evidence type="ECO:0000256" key="6">
    <source>
        <dbReference type="ARBA" id="ARBA00022490"/>
    </source>
</evidence>
<dbReference type="Gene3D" id="3.90.650.10">
    <property type="entry name" value="PurM-like C-terminal domain"/>
    <property type="match status" value="1"/>
</dbReference>
<evidence type="ECO:0000313" key="21">
    <source>
        <dbReference type="EMBL" id="CAB4795090.1"/>
    </source>
</evidence>
<dbReference type="FunFam" id="3.30.1330.10:FF:000001">
    <property type="entry name" value="Phosphoribosylformylglycinamidine cyclo-ligase"/>
    <property type="match status" value="1"/>
</dbReference>
<comment type="pathway">
    <text evidence="2">Purine metabolism; IMP biosynthesis via de novo pathway; 5-amino-1-(5-phospho-D-ribosyl)imidazole from N(2)-formyl-N(1)-(5-phospho-D-ribosyl)glycinamide: step 2/2.</text>
</comment>
<dbReference type="FunFam" id="3.90.650.10:FF:000011">
    <property type="entry name" value="Phosphoribosylformylglycinamidine cyclo-ligase"/>
    <property type="match status" value="1"/>
</dbReference>
<comment type="similarity">
    <text evidence="3">Belongs to the AIR synthase family.</text>
</comment>
<dbReference type="PANTHER" id="PTHR10520:SF12">
    <property type="entry name" value="TRIFUNCTIONAL PURINE BIOSYNTHETIC PROTEIN ADENOSINE-3"/>
    <property type="match status" value="1"/>
</dbReference>
<evidence type="ECO:0000313" key="17">
    <source>
        <dbReference type="EMBL" id="CAB4330637.1"/>
    </source>
</evidence>
<keyword evidence="7" id="KW-0436">Ligase</keyword>
<feature type="domain" description="PurM-like C-terminal" evidence="16">
    <location>
        <begin position="183"/>
        <end position="348"/>
    </location>
</feature>
<dbReference type="EMBL" id="CAEZYC010000004">
    <property type="protein sequence ID" value="CAB4698251.1"/>
    <property type="molecule type" value="Genomic_DNA"/>
</dbReference>
<name>A0A6J7Q4X3_9ZZZZ</name>
<keyword evidence="8" id="KW-0547">Nucleotide-binding</keyword>
<dbReference type="InterPro" id="IPR036676">
    <property type="entry name" value="PurM-like_C_sf"/>
</dbReference>
<organism evidence="23">
    <name type="scientific">freshwater metagenome</name>
    <dbReference type="NCBI Taxonomy" id="449393"/>
    <lineage>
        <taxon>unclassified sequences</taxon>
        <taxon>metagenomes</taxon>
        <taxon>ecological metagenomes</taxon>
    </lineage>
</organism>
<dbReference type="GO" id="GO:0046084">
    <property type="term" value="P:adenine biosynthetic process"/>
    <property type="evidence" value="ECO:0007669"/>
    <property type="project" value="TreeGrafter"/>
</dbReference>
<evidence type="ECO:0000256" key="8">
    <source>
        <dbReference type="ARBA" id="ARBA00022741"/>
    </source>
</evidence>
<dbReference type="InterPro" id="IPR016188">
    <property type="entry name" value="PurM-like_N"/>
</dbReference>
<dbReference type="GO" id="GO:0005829">
    <property type="term" value="C:cytosol"/>
    <property type="evidence" value="ECO:0007669"/>
    <property type="project" value="TreeGrafter"/>
</dbReference>
<evidence type="ECO:0000259" key="15">
    <source>
        <dbReference type="Pfam" id="PF00586"/>
    </source>
</evidence>
<dbReference type="PANTHER" id="PTHR10520">
    <property type="entry name" value="TRIFUNCTIONAL PURINE BIOSYNTHETIC PROTEIN ADENOSINE-3-RELATED"/>
    <property type="match status" value="1"/>
</dbReference>
<comment type="catalytic activity">
    <reaction evidence="14">
        <text>2-formamido-N(1)-(5-O-phospho-beta-D-ribosyl)acetamidine + ATP = 5-amino-1-(5-phospho-beta-D-ribosyl)imidazole + ADP + phosphate + H(+)</text>
        <dbReference type="Rhea" id="RHEA:23032"/>
        <dbReference type="ChEBI" id="CHEBI:15378"/>
        <dbReference type="ChEBI" id="CHEBI:30616"/>
        <dbReference type="ChEBI" id="CHEBI:43474"/>
        <dbReference type="ChEBI" id="CHEBI:137981"/>
        <dbReference type="ChEBI" id="CHEBI:147287"/>
        <dbReference type="ChEBI" id="CHEBI:456216"/>
        <dbReference type="EC" id="6.3.3.1"/>
    </reaction>
</comment>
<evidence type="ECO:0000256" key="3">
    <source>
        <dbReference type="ARBA" id="ARBA00010280"/>
    </source>
</evidence>
<evidence type="ECO:0000313" key="19">
    <source>
        <dbReference type="EMBL" id="CAB4698251.1"/>
    </source>
</evidence>
<evidence type="ECO:0000313" key="23">
    <source>
        <dbReference type="EMBL" id="CAB5012697.1"/>
    </source>
</evidence>
<comment type="subcellular location">
    <subcellularLocation>
        <location evidence="1">Cytoplasm</location>
    </subcellularLocation>
</comment>
<evidence type="ECO:0000256" key="4">
    <source>
        <dbReference type="ARBA" id="ARBA00013047"/>
    </source>
</evidence>
<evidence type="ECO:0000256" key="14">
    <source>
        <dbReference type="ARBA" id="ARBA00049057"/>
    </source>
</evidence>
<dbReference type="SUPFAM" id="SSF56042">
    <property type="entry name" value="PurM C-terminal domain-like"/>
    <property type="match status" value="1"/>
</dbReference>
<dbReference type="EMBL" id="CAFBPK010000004">
    <property type="protein sequence ID" value="CAB5012697.1"/>
    <property type="molecule type" value="Genomic_DNA"/>
</dbReference>
<evidence type="ECO:0000256" key="5">
    <source>
        <dbReference type="ARBA" id="ARBA00020367"/>
    </source>
</evidence>
<evidence type="ECO:0000313" key="18">
    <source>
        <dbReference type="EMBL" id="CAB4338589.1"/>
    </source>
</evidence>
<evidence type="ECO:0000256" key="2">
    <source>
        <dbReference type="ARBA" id="ARBA00004686"/>
    </source>
</evidence>
<evidence type="ECO:0000256" key="7">
    <source>
        <dbReference type="ARBA" id="ARBA00022598"/>
    </source>
</evidence>
<dbReference type="EMBL" id="CAFBQG010000059">
    <property type="protein sequence ID" value="CAB5048108.1"/>
    <property type="molecule type" value="Genomic_DNA"/>
</dbReference>
<evidence type="ECO:0000313" key="20">
    <source>
        <dbReference type="EMBL" id="CAB4750832.1"/>
    </source>
</evidence>